<dbReference type="EMBL" id="DS235815">
    <property type="protein sequence ID" value="EEB17518.1"/>
    <property type="molecule type" value="Genomic_DNA"/>
</dbReference>
<keyword evidence="4" id="KW-1185">Reference proteome</keyword>
<reference evidence="2" key="2">
    <citation type="submission" date="2007-04" db="EMBL/GenBank/DDBJ databases">
        <title>The genome of the human body louse.</title>
        <authorList>
            <consortium name="The Human Body Louse Genome Consortium"/>
            <person name="Kirkness E."/>
            <person name="Walenz B."/>
            <person name="Hass B."/>
            <person name="Bruggner R."/>
            <person name="Strausberg R."/>
        </authorList>
    </citation>
    <scope>NUCLEOTIDE SEQUENCE</scope>
    <source>
        <strain evidence="2">USDA</strain>
    </source>
</reference>
<dbReference type="GO" id="GO:0005840">
    <property type="term" value="C:ribosome"/>
    <property type="evidence" value="ECO:0007669"/>
    <property type="project" value="UniProtKB-KW"/>
</dbReference>
<feature type="coiled-coil region" evidence="1">
    <location>
        <begin position="106"/>
        <end position="189"/>
    </location>
</feature>
<organism>
    <name type="scientific">Pediculus humanus subsp. corporis</name>
    <name type="common">Body louse</name>
    <dbReference type="NCBI Taxonomy" id="121224"/>
    <lineage>
        <taxon>Eukaryota</taxon>
        <taxon>Metazoa</taxon>
        <taxon>Ecdysozoa</taxon>
        <taxon>Arthropoda</taxon>
        <taxon>Hexapoda</taxon>
        <taxon>Insecta</taxon>
        <taxon>Pterygota</taxon>
        <taxon>Neoptera</taxon>
        <taxon>Paraneoptera</taxon>
        <taxon>Psocodea</taxon>
        <taxon>Troctomorpha</taxon>
        <taxon>Phthiraptera</taxon>
        <taxon>Anoplura</taxon>
        <taxon>Pediculidae</taxon>
        <taxon>Pediculus</taxon>
    </lineage>
</organism>
<evidence type="ECO:0000256" key="1">
    <source>
        <dbReference type="SAM" id="Coils"/>
    </source>
</evidence>
<name>E0VVW2_PEDHC</name>
<dbReference type="VEuPathDB" id="VectorBase:PHUM468420"/>
<reference evidence="3" key="3">
    <citation type="submission" date="2020-05" db="UniProtKB">
        <authorList>
            <consortium name="EnsemblMetazoa"/>
        </authorList>
    </citation>
    <scope>IDENTIFICATION</scope>
    <source>
        <strain evidence="3">USDA</strain>
    </source>
</reference>
<keyword evidence="2" id="KW-0689">Ribosomal protein</keyword>
<evidence type="ECO:0000313" key="2">
    <source>
        <dbReference type="EMBL" id="EEB17518.1"/>
    </source>
</evidence>
<sequence length="301" mass="36180">MEINRINEEACEKEMKMKKLEDENIKLKNYLKDFEKTFNNNNNNKRIDVKTREIQCDIKFKVFDKNVQVIPHTSDVKTQTETMRISDVNKEDEEAEERENYNKNQIMYLQEQNEVLKLIIKDLKKNNNFEKKFNYYLQNHEHDINDSKKNILQLNDKFETEIENIKKLLIQEQNQRVQEETIMENLETTMTCLKNKLLNTLPPKQRHQNHVDHLTKENDVGDTGNNNNDETTQRNQMEEYMEGNNLNGNINLLNRFERNILEKIDDVKSEFFDKIKSLLLLYENLNKDNFFDEILIIIIIL</sequence>
<dbReference type="KEGG" id="phu:Phum_PHUM468420"/>
<dbReference type="Proteomes" id="UP000009046">
    <property type="component" value="Unassembled WGS sequence"/>
</dbReference>
<protein>
    <submittedName>
        <fullName evidence="2 3">Mitochondrial ribosomal protein VAR1, putative</fullName>
    </submittedName>
</protein>
<evidence type="ECO:0000313" key="3">
    <source>
        <dbReference type="EnsemblMetazoa" id="PHUM468420-PA"/>
    </source>
</evidence>
<dbReference type="AlphaFoldDB" id="E0VVW2"/>
<dbReference type="HOGENOM" id="CLU_925311_0_0_1"/>
<reference evidence="2" key="1">
    <citation type="submission" date="2007-04" db="EMBL/GenBank/DDBJ databases">
        <title>Annotation of Pediculus humanus corporis strain USDA.</title>
        <authorList>
            <person name="Kirkness E."/>
            <person name="Hannick L."/>
            <person name="Hass B."/>
            <person name="Bruggner R."/>
            <person name="Lawson D."/>
            <person name="Bidwell S."/>
            <person name="Joardar V."/>
            <person name="Caler E."/>
            <person name="Walenz B."/>
            <person name="Inman J."/>
            <person name="Schobel S."/>
            <person name="Galinsky K."/>
            <person name="Amedeo P."/>
            <person name="Strausberg R."/>
        </authorList>
    </citation>
    <scope>NUCLEOTIDE SEQUENCE</scope>
    <source>
        <strain evidence="2">USDA</strain>
    </source>
</reference>
<dbReference type="GeneID" id="8238893"/>
<dbReference type="EMBL" id="AAZO01005688">
    <property type="status" value="NOT_ANNOTATED_CDS"/>
    <property type="molecule type" value="Genomic_DNA"/>
</dbReference>
<dbReference type="RefSeq" id="XP_002430256.1">
    <property type="nucleotide sequence ID" value="XM_002430211.1"/>
</dbReference>
<dbReference type="EnsemblMetazoa" id="PHUM468420-RA">
    <property type="protein sequence ID" value="PHUM468420-PA"/>
    <property type="gene ID" value="PHUM468420"/>
</dbReference>
<proteinExistence type="predicted"/>
<dbReference type="CTD" id="8238893"/>
<dbReference type="InParanoid" id="E0VVW2"/>
<accession>E0VVW2</accession>
<evidence type="ECO:0000313" key="4">
    <source>
        <dbReference type="Proteomes" id="UP000009046"/>
    </source>
</evidence>
<gene>
    <name evidence="3" type="primary">8238893</name>
    <name evidence="2" type="ORF">Phum_PHUM468420</name>
</gene>
<keyword evidence="1" id="KW-0175">Coiled coil</keyword>
<keyword evidence="2" id="KW-0687">Ribonucleoprotein</keyword>